<dbReference type="PROSITE" id="PS00095">
    <property type="entry name" value="C5_MTASE_2"/>
    <property type="match status" value="1"/>
</dbReference>
<evidence type="ECO:0000313" key="9">
    <source>
        <dbReference type="Proteomes" id="UP000178370"/>
    </source>
</evidence>
<evidence type="ECO:0000256" key="4">
    <source>
        <dbReference type="ARBA" id="ARBA00022747"/>
    </source>
</evidence>
<dbReference type="InterPro" id="IPR018117">
    <property type="entry name" value="C5_DNA_meth_AS"/>
</dbReference>
<comment type="caution">
    <text evidence="8">The sequence shown here is derived from an EMBL/GenBank/DDBJ whole genome shotgun (WGS) entry which is preliminary data.</text>
</comment>
<dbReference type="AlphaFoldDB" id="A0A1F6CP47"/>
<evidence type="ECO:0000256" key="5">
    <source>
        <dbReference type="PROSITE-ProRule" id="PRU01016"/>
    </source>
</evidence>
<dbReference type="NCBIfam" id="TIGR00675">
    <property type="entry name" value="dcm"/>
    <property type="match status" value="1"/>
</dbReference>
<reference evidence="8 9" key="1">
    <citation type="journal article" date="2016" name="Nat. Commun.">
        <title>Thousands of microbial genomes shed light on interconnected biogeochemical processes in an aquifer system.</title>
        <authorList>
            <person name="Anantharaman K."/>
            <person name="Brown C.T."/>
            <person name="Hug L.A."/>
            <person name="Sharon I."/>
            <person name="Castelle C.J."/>
            <person name="Probst A.J."/>
            <person name="Thomas B.C."/>
            <person name="Singh A."/>
            <person name="Wilkins M.J."/>
            <person name="Karaoz U."/>
            <person name="Brodie E.L."/>
            <person name="Williams K.H."/>
            <person name="Hubbard S.S."/>
            <person name="Banfield J.F."/>
        </authorList>
    </citation>
    <scope>NUCLEOTIDE SEQUENCE [LARGE SCALE GENOMIC DNA]</scope>
</reference>
<protein>
    <recommendedName>
        <fullName evidence="7">Cytosine-specific methyltransferase</fullName>
        <ecNumber evidence="7">2.1.1.37</ecNumber>
    </recommendedName>
</protein>
<dbReference type="EC" id="2.1.1.37" evidence="7"/>
<keyword evidence="4" id="KW-0680">Restriction system</keyword>
<comment type="catalytic activity">
    <reaction evidence="7">
        <text>a 2'-deoxycytidine in DNA + S-adenosyl-L-methionine = a 5-methyl-2'-deoxycytidine in DNA + S-adenosyl-L-homocysteine + H(+)</text>
        <dbReference type="Rhea" id="RHEA:13681"/>
        <dbReference type="Rhea" id="RHEA-COMP:11369"/>
        <dbReference type="Rhea" id="RHEA-COMP:11370"/>
        <dbReference type="ChEBI" id="CHEBI:15378"/>
        <dbReference type="ChEBI" id="CHEBI:57856"/>
        <dbReference type="ChEBI" id="CHEBI:59789"/>
        <dbReference type="ChEBI" id="CHEBI:85452"/>
        <dbReference type="ChEBI" id="CHEBI:85454"/>
        <dbReference type="EC" id="2.1.1.37"/>
    </reaction>
</comment>
<dbReference type="GO" id="GO:0009307">
    <property type="term" value="P:DNA restriction-modification system"/>
    <property type="evidence" value="ECO:0007669"/>
    <property type="project" value="UniProtKB-KW"/>
</dbReference>
<gene>
    <name evidence="8" type="ORF">A2763_02905</name>
</gene>
<evidence type="ECO:0000256" key="7">
    <source>
        <dbReference type="RuleBase" id="RU000417"/>
    </source>
</evidence>
<dbReference type="PRINTS" id="PR00105">
    <property type="entry name" value="C5METTRFRASE"/>
</dbReference>
<dbReference type="PANTHER" id="PTHR46098">
    <property type="entry name" value="TRNA (CYTOSINE(38)-C(5))-METHYLTRANSFERASE"/>
    <property type="match status" value="1"/>
</dbReference>
<organism evidence="8 9">
    <name type="scientific">Candidatus Kaiserbacteria bacterium RIFCSPHIGHO2_01_FULL_54_36</name>
    <dbReference type="NCBI Taxonomy" id="1798482"/>
    <lineage>
        <taxon>Bacteria</taxon>
        <taxon>Candidatus Kaiseribacteriota</taxon>
    </lineage>
</organism>
<evidence type="ECO:0000256" key="1">
    <source>
        <dbReference type="ARBA" id="ARBA00022603"/>
    </source>
</evidence>
<dbReference type="Proteomes" id="UP000178370">
    <property type="component" value="Unassembled WGS sequence"/>
</dbReference>
<dbReference type="PANTHER" id="PTHR46098:SF1">
    <property type="entry name" value="TRNA (CYTOSINE(38)-C(5))-METHYLTRANSFERASE"/>
    <property type="match status" value="1"/>
</dbReference>
<dbReference type="SUPFAM" id="SSF53335">
    <property type="entry name" value="S-adenosyl-L-methionine-dependent methyltransferases"/>
    <property type="match status" value="1"/>
</dbReference>
<dbReference type="PROSITE" id="PS51679">
    <property type="entry name" value="SAM_MT_C5"/>
    <property type="match status" value="1"/>
</dbReference>
<feature type="active site" evidence="5">
    <location>
        <position position="79"/>
    </location>
</feature>
<keyword evidence="1 5" id="KW-0489">Methyltransferase</keyword>
<dbReference type="EMBL" id="MFKV01000005">
    <property type="protein sequence ID" value="OGG50956.1"/>
    <property type="molecule type" value="Genomic_DNA"/>
</dbReference>
<dbReference type="InterPro" id="IPR029063">
    <property type="entry name" value="SAM-dependent_MTases_sf"/>
</dbReference>
<name>A0A1F6CP47_9BACT</name>
<evidence type="ECO:0000256" key="2">
    <source>
        <dbReference type="ARBA" id="ARBA00022679"/>
    </source>
</evidence>
<dbReference type="GO" id="GO:0003886">
    <property type="term" value="F:DNA (cytosine-5-)-methyltransferase activity"/>
    <property type="evidence" value="ECO:0007669"/>
    <property type="project" value="UniProtKB-EC"/>
</dbReference>
<dbReference type="InterPro" id="IPR050750">
    <property type="entry name" value="C5-MTase"/>
</dbReference>
<dbReference type="PROSITE" id="PS00094">
    <property type="entry name" value="C5_MTASE_1"/>
    <property type="match status" value="1"/>
</dbReference>
<keyword evidence="2 5" id="KW-0808">Transferase</keyword>
<sequence length="320" mass="36680">MKKNLKAIDLFAGIGGIRIGFESAGFETVYANDFDEHASETYRMNFGDIDASDFLKVIEEKGMKKIPKHFDILLGGFPCQPFSVAGNKRGFADKDRGNLLFAVIEVLKARKPKAIFLENVKHLKNHDDEKTFRRIQDELKRAGYYMKAEVLNSMTHGNVPQTRERIYIVAFRSPRTLMKFHFPAPVPLTKKMSHILEKNVDDGYYYDSRYKEIYPKLKTAVKHRDRFYQYRRIYVRENKNGVCPTLTASMGQGGHNVPIIRDSKGIRKLTLRECARLQGFPESFVFPVQANGHLYKQVGNSVTIPVIARIAENIRIALEA</sequence>
<dbReference type="CDD" id="cd00315">
    <property type="entry name" value="Cyt_C5_DNA_methylase"/>
    <property type="match status" value="1"/>
</dbReference>
<proteinExistence type="inferred from homology"/>
<evidence type="ECO:0000256" key="3">
    <source>
        <dbReference type="ARBA" id="ARBA00022691"/>
    </source>
</evidence>
<dbReference type="InterPro" id="IPR001525">
    <property type="entry name" value="C5_MeTfrase"/>
</dbReference>
<keyword evidence="3 5" id="KW-0949">S-adenosyl-L-methionine</keyword>
<dbReference type="GO" id="GO:0032259">
    <property type="term" value="P:methylation"/>
    <property type="evidence" value="ECO:0007669"/>
    <property type="project" value="UniProtKB-KW"/>
</dbReference>
<dbReference type="Pfam" id="PF00145">
    <property type="entry name" value="DNA_methylase"/>
    <property type="match status" value="1"/>
</dbReference>
<comment type="similarity">
    <text evidence="5 6">Belongs to the class I-like SAM-binding methyltransferase superfamily. C5-methyltransferase family.</text>
</comment>
<dbReference type="Gene3D" id="3.90.120.10">
    <property type="entry name" value="DNA Methylase, subunit A, domain 2"/>
    <property type="match status" value="1"/>
</dbReference>
<evidence type="ECO:0000256" key="6">
    <source>
        <dbReference type="RuleBase" id="RU000416"/>
    </source>
</evidence>
<dbReference type="Gene3D" id="3.40.50.150">
    <property type="entry name" value="Vaccinia Virus protein VP39"/>
    <property type="match status" value="1"/>
</dbReference>
<dbReference type="InterPro" id="IPR031303">
    <property type="entry name" value="C5_meth_CS"/>
</dbReference>
<evidence type="ECO:0000313" key="8">
    <source>
        <dbReference type="EMBL" id="OGG50956.1"/>
    </source>
</evidence>
<accession>A0A1F6CP47</accession>
<dbReference type="STRING" id="1798482.A2763_02905"/>